<organism evidence="2 3">
    <name type="scientific">Diceros bicornis minor</name>
    <name type="common">South-central black rhinoceros</name>
    <dbReference type="NCBI Taxonomy" id="77932"/>
    <lineage>
        <taxon>Eukaryota</taxon>
        <taxon>Metazoa</taxon>
        <taxon>Chordata</taxon>
        <taxon>Craniata</taxon>
        <taxon>Vertebrata</taxon>
        <taxon>Euteleostomi</taxon>
        <taxon>Mammalia</taxon>
        <taxon>Eutheria</taxon>
        <taxon>Laurasiatheria</taxon>
        <taxon>Perissodactyla</taxon>
        <taxon>Rhinocerotidae</taxon>
        <taxon>Diceros</taxon>
    </lineage>
</organism>
<sequence>MTSQTTWECSSSWPREETDAADQEGAGSAYSSSQALPLLPLADILPRAFCNLGNRFSGKFKMWILVSIDNQITRWLEFLDESVSVWLGFSTQSSVRVYIVRTIGNAALCAPQDLFSDLMEQPAFCPTVCFHRGYVTPKKEKSFSFQKSFQRLLILELHLHYMYNHCEEKNDVVVGK</sequence>
<protein>
    <submittedName>
        <fullName evidence="2">Uncharacterized protein</fullName>
    </submittedName>
</protein>
<evidence type="ECO:0000313" key="2">
    <source>
        <dbReference type="EMBL" id="KAF5921180.1"/>
    </source>
</evidence>
<evidence type="ECO:0000313" key="3">
    <source>
        <dbReference type="Proteomes" id="UP000551758"/>
    </source>
</evidence>
<dbReference type="AlphaFoldDB" id="A0A7J7EZE7"/>
<proteinExistence type="predicted"/>
<feature type="region of interest" description="Disordered" evidence="1">
    <location>
        <begin position="1"/>
        <end position="26"/>
    </location>
</feature>
<name>A0A7J7EZE7_DICBM</name>
<gene>
    <name evidence="2" type="ORF">HPG69_018580</name>
</gene>
<feature type="compositionally biased region" description="Polar residues" evidence="1">
    <location>
        <begin position="1"/>
        <end position="13"/>
    </location>
</feature>
<accession>A0A7J7EZE7</accession>
<reference evidence="2 3" key="1">
    <citation type="journal article" date="2020" name="Mol. Biol. Evol.">
        <title>Interspecific Gene Flow and the Evolution of Specialization in Black and White Rhinoceros.</title>
        <authorList>
            <person name="Moodley Y."/>
            <person name="Westbury M.V."/>
            <person name="Russo I.M."/>
            <person name="Gopalakrishnan S."/>
            <person name="Rakotoarivelo A."/>
            <person name="Olsen R.A."/>
            <person name="Prost S."/>
            <person name="Tunstall T."/>
            <person name="Ryder O.A."/>
            <person name="Dalen L."/>
            <person name="Bruford M.W."/>
        </authorList>
    </citation>
    <scope>NUCLEOTIDE SEQUENCE [LARGE SCALE GENOMIC DNA]</scope>
    <source>
        <strain evidence="2">SBR-YM</strain>
        <tissue evidence="2">Skin</tissue>
    </source>
</reference>
<dbReference type="EMBL" id="JACDTQ010001719">
    <property type="protein sequence ID" value="KAF5921180.1"/>
    <property type="molecule type" value="Genomic_DNA"/>
</dbReference>
<keyword evidence="3" id="KW-1185">Reference proteome</keyword>
<evidence type="ECO:0000256" key="1">
    <source>
        <dbReference type="SAM" id="MobiDB-lite"/>
    </source>
</evidence>
<dbReference type="Proteomes" id="UP000551758">
    <property type="component" value="Unassembled WGS sequence"/>
</dbReference>
<comment type="caution">
    <text evidence="2">The sequence shown here is derived from an EMBL/GenBank/DDBJ whole genome shotgun (WGS) entry which is preliminary data.</text>
</comment>